<evidence type="ECO:0000256" key="1">
    <source>
        <dbReference type="SAM" id="SignalP"/>
    </source>
</evidence>
<dbReference type="Proteomes" id="UP000092993">
    <property type="component" value="Unassembled WGS sequence"/>
</dbReference>
<name>A0A1C7M925_GRIFR</name>
<evidence type="ECO:0000313" key="3">
    <source>
        <dbReference type="Proteomes" id="UP000092993"/>
    </source>
</evidence>
<comment type="caution">
    <text evidence="2">The sequence shown here is derived from an EMBL/GenBank/DDBJ whole genome shotgun (WGS) entry which is preliminary data.</text>
</comment>
<accession>A0A1C7M925</accession>
<organism evidence="2 3">
    <name type="scientific">Grifola frondosa</name>
    <name type="common">Maitake</name>
    <name type="synonym">Polyporus frondosus</name>
    <dbReference type="NCBI Taxonomy" id="5627"/>
    <lineage>
        <taxon>Eukaryota</taxon>
        <taxon>Fungi</taxon>
        <taxon>Dikarya</taxon>
        <taxon>Basidiomycota</taxon>
        <taxon>Agaricomycotina</taxon>
        <taxon>Agaricomycetes</taxon>
        <taxon>Polyporales</taxon>
        <taxon>Grifolaceae</taxon>
        <taxon>Grifola</taxon>
    </lineage>
</organism>
<evidence type="ECO:0008006" key="4">
    <source>
        <dbReference type="Google" id="ProtNLM"/>
    </source>
</evidence>
<dbReference type="AlphaFoldDB" id="A0A1C7M925"/>
<protein>
    <recommendedName>
        <fullName evidence="4">Secreted protein</fullName>
    </recommendedName>
</protein>
<feature type="chain" id="PRO_5008889000" description="Secreted protein" evidence="1">
    <location>
        <begin position="18"/>
        <end position="95"/>
    </location>
</feature>
<reference evidence="2 3" key="1">
    <citation type="submission" date="2016-03" db="EMBL/GenBank/DDBJ databases">
        <title>Whole genome sequencing of Grifola frondosa 9006-11.</title>
        <authorList>
            <person name="Min B."/>
            <person name="Park H."/>
            <person name="Kim J.-G."/>
            <person name="Cho H."/>
            <person name="Oh Y.-L."/>
            <person name="Kong W.-S."/>
            <person name="Choi I.-G."/>
        </authorList>
    </citation>
    <scope>NUCLEOTIDE SEQUENCE [LARGE SCALE GENOMIC DNA]</scope>
    <source>
        <strain evidence="2 3">9006-11</strain>
    </source>
</reference>
<dbReference type="EMBL" id="LUGG01000007">
    <property type="protein sequence ID" value="OBZ73433.1"/>
    <property type="molecule type" value="Genomic_DNA"/>
</dbReference>
<proteinExistence type="predicted"/>
<gene>
    <name evidence="2" type="ORF">A0H81_06605</name>
</gene>
<sequence>MGTTILLLSSLHQTMVAVYVIALRSHYSARKAQATPTARNTQYSISHLAHGYSQIPNLSNSRLAVIDIEREFVTVPQCSRTVVRRISDVGTRLMR</sequence>
<keyword evidence="3" id="KW-1185">Reference proteome</keyword>
<feature type="signal peptide" evidence="1">
    <location>
        <begin position="1"/>
        <end position="17"/>
    </location>
</feature>
<keyword evidence="1" id="KW-0732">Signal</keyword>
<evidence type="ECO:0000313" key="2">
    <source>
        <dbReference type="EMBL" id="OBZ73433.1"/>
    </source>
</evidence>